<feature type="transmembrane region" description="Helical" evidence="5">
    <location>
        <begin position="53"/>
        <end position="73"/>
    </location>
</feature>
<comment type="subcellular location">
    <subcellularLocation>
        <location evidence="1">Membrane</location>
        <topology evidence="1">Multi-pass membrane protein</topology>
    </subcellularLocation>
</comment>
<evidence type="ECO:0000313" key="6">
    <source>
        <dbReference type="EMBL" id="NYE95780.1"/>
    </source>
</evidence>
<evidence type="ECO:0008006" key="8">
    <source>
        <dbReference type="Google" id="ProtNLM"/>
    </source>
</evidence>
<keyword evidence="7" id="KW-1185">Reference proteome</keyword>
<keyword evidence="4 5" id="KW-0472">Membrane</keyword>
<dbReference type="AlphaFoldDB" id="A0A7Y9S7P6"/>
<evidence type="ECO:0000256" key="4">
    <source>
        <dbReference type="ARBA" id="ARBA00023136"/>
    </source>
</evidence>
<dbReference type="RefSeq" id="WP_179389518.1">
    <property type="nucleotide sequence ID" value="NZ_JACBYQ010000002.1"/>
</dbReference>
<dbReference type="Pfam" id="PF13564">
    <property type="entry name" value="DoxX_2"/>
    <property type="match status" value="1"/>
</dbReference>
<organism evidence="6 7">
    <name type="scientific">Psychromicrobium silvestre</name>
    <dbReference type="NCBI Taxonomy" id="1645614"/>
    <lineage>
        <taxon>Bacteria</taxon>
        <taxon>Bacillati</taxon>
        <taxon>Actinomycetota</taxon>
        <taxon>Actinomycetes</taxon>
        <taxon>Micrococcales</taxon>
        <taxon>Micrococcaceae</taxon>
        <taxon>Psychromicrobium</taxon>
    </lineage>
</organism>
<dbReference type="InterPro" id="IPR032808">
    <property type="entry name" value="DoxX"/>
</dbReference>
<feature type="transmembrane region" description="Helical" evidence="5">
    <location>
        <begin position="21"/>
        <end position="41"/>
    </location>
</feature>
<dbReference type="Proteomes" id="UP000521748">
    <property type="component" value="Unassembled WGS sequence"/>
</dbReference>
<name>A0A7Y9S7P6_9MICC</name>
<evidence type="ECO:0000256" key="3">
    <source>
        <dbReference type="ARBA" id="ARBA00022989"/>
    </source>
</evidence>
<accession>A0A7Y9S7P6</accession>
<dbReference type="EMBL" id="JACBYQ010000002">
    <property type="protein sequence ID" value="NYE95780.1"/>
    <property type="molecule type" value="Genomic_DNA"/>
</dbReference>
<reference evidence="6 7" key="1">
    <citation type="submission" date="2020-07" db="EMBL/GenBank/DDBJ databases">
        <title>Sequencing the genomes of 1000 actinobacteria strains.</title>
        <authorList>
            <person name="Klenk H.-P."/>
        </authorList>
    </citation>
    <scope>NUCLEOTIDE SEQUENCE [LARGE SCALE GENOMIC DNA]</scope>
    <source>
        <strain evidence="6 7">DSM 102047</strain>
    </source>
</reference>
<evidence type="ECO:0000256" key="1">
    <source>
        <dbReference type="ARBA" id="ARBA00004141"/>
    </source>
</evidence>
<gene>
    <name evidence="6" type="ORF">FHU41_002030</name>
</gene>
<keyword evidence="2 5" id="KW-0812">Transmembrane</keyword>
<evidence type="ECO:0000256" key="2">
    <source>
        <dbReference type="ARBA" id="ARBA00022692"/>
    </source>
</evidence>
<feature type="transmembrane region" description="Helical" evidence="5">
    <location>
        <begin position="105"/>
        <end position="125"/>
    </location>
</feature>
<comment type="caution">
    <text evidence="6">The sequence shown here is derived from an EMBL/GenBank/DDBJ whole genome shotgun (WGS) entry which is preliminary data.</text>
</comment>
<evidence type="ECO:0000256" key="5">
    <source>
        <dbReference type="SAM" id="Phobius"/>
    </source>
</evidence>
<feature type="transmembrane region" description="Helical" evidence="5">
    <location>
        <begin position="80"/>
        <end position="99"/>
    </location>
</feature>
<evidence type="ECO:0000313" key="7">
    <source>
        <dbReference type="Proteomes" id="UP000521748"/>
    </source>
</evidence>
<keyword evidence="3 5" id="KW-1133">Transmembrane helix</keyword>
<proteinExistence type="predicted"/>
<sequence>MTDSSIAASGQSIGKAARLAGWILTGFVSLFLIFDGVSHLLNLAPVQDAQKLLGFPSGVAVPIGVVELVILALSLVPRTAVLGAVLLTGYLGGAVAAQLRIEASLFGNVLFPVYIGIALWIGLWLRDERVRKLL</sequence>
<protein>
    <recommendedName>
        <fullName evidence="8">DoxX-like family</fullName>
    </recommendedName>
</protein>
<dbReference type="GO" id="GO:0016020">
    <property type="term" value="C:membrane"/>
    <property type="evidence" value="ECO:0007669"/>
    <property type="project" value="UniProtKB-SubCell"/>
</dbReference>